<comment type="caution">
    <text evidence="3">The sequence shown here is derived from an EMBL/GenBank/DDBJ whole genome shotgun (WGS) entry which is preliminary data.</text>
</comment>
<dbReference type="GO" id="GO:0015074">
    <property type="term" value="P:DNA integration"/>
    <property type="evidence" value="ECO:0007669"/>
    <property type="project" value="InterPro"/>
</dbReference>
<dbReference type="PROSITE" id="PS50994">
    <property type="entry name" value="INTEGRASE"/>
    <property type="match status" value="1"/>
</dbReference>
<dbReference type="PANTHER" id="PTHR11439">
    <property type="entry name" value="GAG-POL-RELATED RETROTRANSPOSON"/>
    <property type="match status" value="1"/>
</dbReference>
<keyword evidence="4" id="KW-1185">Reference proteome</keyword>
<dbReference type="SUPFAM" id="SSF53098">
    <property type="entry name" value="Ribonuclease H-like"/>
    <property type="match status" value="1"/>
</dbReference>
<feature type="domain" description="Integrase catalytic" evidence="2">
    <location>
        <begin position="155"/>
        <end position="264"/>
    </location>
</feature>
<feature type="region of interest" description="Disordered" evidence="1">
    <location>
        <begin position="72"/>
        <end position="106"/>
    </location>
</feature>
<dbReference type="PANTHER" id="PTHR11439:SF467">
    <property type="entry name" value="INTEGRASE CATALYTIC DOMAIN-CONTAINING PROTEIN"/>
    <property type="match status" value="1"/>
</dbReference>
<name>A0A5N5EWZ1_9ROSA</name>
<evidence type="ECO:0000313" key="3">
    <source>
        <dbReference type="EMBL" id="KAB2595459.1"/>
    </source>
</evidence>
<dbReference type="InterPro" id="IPR001584">
    <property type="entry name" value="Integrase_cat-core"/>
</dbReference>
<reference evidence="3 4" key="3">
    <citation type="submission" date="2019-11" db="EMBL/GenBank/DDBJ databases">
        <title>A de novo genome assembly of a pear dwarfing rootstock.</title>
        <authorList>
            <person name="Wang F."/>
            <person name="Wang J."/>
            <person name="Li S."/>
            <person name="Zhang Y."/>
            <person name="Fang M."/>
            <person name="Ma L."/>
            <person name="Zhao Y."/>
            <person name="Jiang S."/>
        </authorList>
    </citation>
    <scope>NUCLEOTIDE SEQUENCE [LARGE SCALE GENOMIC DNA]</scope>
    <source>
        <strain evidence="3">S2</strain>
        <tissue evidence="3">Leaf</tissue>
    </source>
</reference>
<reference evidence="3 4" key="1">
    <citation type="submission" date="2019-09" db="EMBL/GenBank/DDBJ databases">
        <authorList>
            <person name="Ou C."/>
        </authorList>
    </citation>
    <scope>NUCLEOTIDE SEQUENCE [LARGE SCALE GENOMIC DNA]</scope>
    <source>
        <strain evidence="3">S2</strain>
        <tissue evidence="3">Leaf</tissue>
    </source>
</reference>
<evidence type="ECO:0000259" key="2">
    <source>
        <dbReference type="PROSITE" id="PS50994"/>
    </source>
</evidence>
<gene>
    <name evidence="3" type="ORF">D8674_030909</name>
</gene>
<dbReference type="Proteomes" id="UP000327157">
    <property type="component" value="Chromosome 7"/>
</dbReference>
<accession>A0A5N5EWZ1</accession>
<dbReference type="CDD" id="cd09272">
    <property type="entry name" value="RNase_HI_RT_Ty1"/>
    <property type="match status" value="1"/>
</dbReference>
<sequence length="651" mass="74550">MASLPSRCRPAQLDSESYWDFPTARILCSQPSRLGFPHQTRKFLSLLPFPLPRSNFKTQLWLGFPFLTHQPRAQGQQSDAPKGRIATQQRPPLVPKVPNFKNKGKAPIQAASPKLDMCYHCGSKDHWLHVSRVSPEAIAKYHSHREAHHPDYPIKSIRLDNVEEFTSQTFDDYCMSVGIDVEHPVPYVYTQNGLAEAFIKHLQMIAQTLVMRTKLPVSAWGYAILPATMLLVTGYEPDVLYLRVFGCAIYVPIVSPLRTKMSPQRKMRIYVDYDSPSIVRYLEPLIGDLFITRLADYHFDKTVFSSLRGDKHANVPVKRRELSWYAPTMSHLDPHTAQSETEMYPAYVNNPPRKAGPSPKMGRPHLPYERCRPPENREISVHYTVLDEVWNRNEMIVNDAFLYSVTTDIMLSNGIEPRSIDECRRRTDCQIGNKQSRLNSIRLRNCTRHDISFAVNLLARYSNASTRRHWNGVKDIFRYLKGTTDLGLFYTRESPCVAAPYDPQIDSRLVGYVDTGYLFDPHKARSQMGYVFTVGDTAISWRSTKQTLVATSSNHAEILALHEASHDGLTLVVDLSMTIFEDNAACIEQFKKGYIKGDNTKHIQQHQNIEVKQICSQDNLVDLFTKSLPKSILQKLVQRIDMRKLSELNRL</sequence>
<dbReference type="InterPro" id="IPR036397">
    <property type="entry name" value="RNaseH_sf"/>
</dbReference>
<dbReference type="GO" id="GO:0003676">
    <property type="term" value="F:nucleic acid binding"/>
    <property type="evidence" value="ECO:0007669"/>
    <property type="project" value="InterPro"/>
</dbReference>
<dbReference type="OrthoDB" id="1722122at2759"/>
<dbReference type="EMBL" id="SMOL01000781">
    <property type="protein sequence ID" value="KAB2595459.1"/>
    <property type="molecule type" value="Genomic_DNA"/>
</dbReference>
<reference evidence="4" key="2">
    <citation type="submission" date="2019-10" db="EMBL/GenBank/DDBJ databases">
        <title>A de novo genome assembly of a pear dwarfing rootstock.</title>
        <authorList>
            <person name="Wang F."/>
            <person name="Wang J."/>
            <person name="Li S."/>
            <person name="Zhang Y."/>
            <person name="Fang M."/>
            <person name="Ma L."/>
            <person name="Zhao Y."/>
            <person name="Jiang S."/>
        </authorList>
    </citation>
    <scope>NUCLEOTIDE SEQUENCE [LARGE SCALE GENOMIC DNA]</scope>
</reference>
<dbReference type="InterPro" id="IPR012337">
    <property type="entry name" value="RNaseH-like_sf"/>
</dbReference>
<dbReference type="AlphaFoldDB" id="A0A5N5EWZ1"/>
<evidence type="ECO:0000256" key="1">
    <source>
        <dbReference type="SAM" id="MobiDB-lite"/>
    </source>
</evidence>
<protein>
    <submittedName>
        <fullName evidence="3">Retrotransposon protein</fullName>
    </submittedName>
</protein>
<evidence type="ECO:0000313" key="4">
    <source>
        <dbReference type="Proteomes" id="UP000327157"/>
    </source>
</evidence>
<organism evidence="3 4">
    <name type="scientific">Pyrus ussuriensis x Pyrus communis</name>
    <dbReference type="NCBI Taxonomy" id="2448454"/>
    <lineage>
        <taxon>Eukaryota</taxon>
        <taxon>Viridiplantae</taxon>
        <taxon>Streptophyta</taxon>
        <taxon>Embryophyta</taxon>
        <taxon>Tracheophyta</taxon>
        <taxon>Spermatophyta</taxon>
        <taxon>Magnoliopsida</taxon>
        <taxon>eudicotyledons</taxon>
        <taxon>Gunneridae</taxon>
        <taxon>Pentapetalae</taxon>
        <taxon>rosids</taxon>
        <taxon>fabids</taxon>
        <taxon>Rosales</taxon>
        <taxon>Rosaceae</taxon>
        <taxon>Amygdaloideae</taxon>
        <taxon>Maleae</taxon>
        <taxon>Pyrus</taxon>
    </lineage>
</organism>
<proteinExistence type="predicted"/>
<dbReference type="Gene3D" id="3.30.420.10">
    <property type="entry name" value="Ribonuclease H-like superfamily/Ribonuclease H"/>
    <property type="match status" value="1"/>
</dbReference>